<feature type="region of interest" description="Disordered" evidence="9">
    <location>
        <begin position="262"/>
        <end position="338"/>
    </location>
</feature>
<evidence type="ECO:0000313" key="12">
    <source>
        <dbReference type="Proteomes" id="UP001374579"/>
    </source>
</evidence>
<evidence type="ECO:0000313" key="11">
    <source>
        <dbReference type="EMBL" id="KAK7103994.1"/>
    </source>
</evidence>
<dbReference type="GO" id="GO:1990269">
    <property type="term" value="F:RNA polymerase II C-terminal domain phosphoserine binding"/>
    <property type="evidence" value="ECO:0007669"/>
    <property type="project" value="TreeGrafter"/>
</dbReference>
<gene>
    <name evidence="11" type="ORF">V1264_018774</name>
</gene>
<reference evidence="11 12" key="1">
    <citation type="submission" date="2024-02" db="EMBL/GenBank/DDBJ databases">
        <title>Chromosome-scale genome assembly of the rough periwinkle Littorina saxatilis.</title>
        <authorList>
            <person name="De Jode A."/>
            <person name="Faria R."/>
            <person name="Formenti G."/>
            <person name="Sims Y."/>
            <person name="Smith T.P."/>
            <person name="Tracey A."/>
            <person name="Wood J.M.D."/>
            <person name="Zagrodzka Z.B."/>
            <person name="Johannesson K."/>
            <person name="Butlin R.K."/>
            <person name="Leder E.H."/>
        </authorList>
    </citation>
    <scope>NUCLEOTIDE SEQUENCE [LARGE SCALE GENOMIC DNA]</scope>
    <source>
        <strain evidence="11">Snail1</strain>
        <tissue evidence="11">Muscle</tissue>
    </source>
</reference>
<sequence>MSKRRKSAPLIESDSDGSDSGEDIEEGFRAMAKRRRTTSTGSDKSESQPEAQNKTTVPSDSDSDTSNSDDDWTANGKKGSAKKKKTTPKKVARRSSTVASSDSEKASASEPEEGEVSDSGSGGESEDEKFYDGFDENLIGDEEDKARLEQMTEKEREQELFNRMERRQVLKTRFEIEKKLKKAKREQRKAKPAAAAPPPPQSQTPKPVSDDMSLPTVSERSKERRKNIEDRKDSKKTSAFQDLKAKREEKLKKMADEMKKLEQEKKKLKASDIYSDDEESDGGSDSDDARSVRDDRKRSDEKENRSDQSDAESEASRGSSSSSDDNDDDDTTARSRKRVQYVVAKEELNKVRLSRHKLERWCHMPFFNKVVEGCYVRIGIGNHEGRAVYRIAEIAGVVETAKIYQLGNTRTNKGLRLRHGAAERVYRLEFVSNQDFTETEFQKWIETMASNGMDFPTIPEVDKKYNEIKGTGQYKLNEVDVDKIVAEKQKFKKNPHNYAMKKTHLLKSKEEAEVSGDHEKLSKVIQELEELEERATELDRKRSNTISSISYINQRNRLQNIVDAESAFKQEVADMRVAVSDPFTRRQCRPTLITKGRDAEEIAKIQKKALENAQNAASAAEGSGAKGGDSQASDKKGTDKMDGGEHRHSEDLFAVHDFDIKIDLDVPSAPSTVVPNSASGGPRDGAPRRSLNLEDYKKRRGLI</sequence>
<keyword evidence="5" id="KW-0010">Activator</keyword>
<feature type="region of interest" description="Disordered" evidence="9">
    <location>
        <begin position="613"/>
        <end position="650"/>
    </location>
</feature>
<dbReference type="PANTHER" id="PTHR13115:SF8">
    <property type="entry name" value="RNA POLYMERASE-ASSOCIATED PROTEIN RTF1 HOMOLOG"/>
    <property type="match status" value="1"/>
</dbReference>
<evidence type="ECO:0000259" key="10">
    <source>
        <dbReference type="PROSITE" id="PS51360"/>
    </source>
</evidence>
<dbReference type="Gene3D" id="3.90.70.200">
    <property type="entry name" value="Plus-3 domain"/>
    <property type="match status" value="1"/>
</dbReference>
<feature type="compositionally biased region" description="Polar residues" evidence="9">
    <location>
        <begin position="669"/>
        <end position="679"/>
    </location>
</feature>
<organism evidence="11 12">
    <name type="scientific">Littorina saxatilis</name>
    <dbReference type="NCBI Taxonomy" id="31220"/>
    <lineage>
        <taxon>Eukaryota</taxon>
        <taxon>Metazoa</taxon>
        <taxon>Spiralia</taxon>
        <taxon>Lophotrochozoa</taxon>
        <taxon>Mollusca</taxon>
        <taxon>Gastropoda</taxon>
        <taxon>Caenogastropoda</taxon>
        <taxon>Littorinimorpha</taxon>
        <taxon>Littorinoidea</taxon>
        <taxon>Littorinidae</taxon>
        <taxon>Littorina</taxon>
    </lineage>
</organism>
<evidence type="ECO:0000256" key="1">
    <source>
        <dbReference type="ARBA" id="ARBA00004642"/>
    </source>
</evidence>
<dbReference type="PANTHER" id="PTHR13115">
    <property type="entry name" value="RNA POLYMERASE-ASSOCIATED PROTEIN RTF1 HOMOLOG"/>
    <property type="match status" value="1"/>
</dbReference>
<feature type="domain" description="Plus3" evidence="10">
    <location>
        <begin position="342"/>
        <end position="473"/>
    </location>
</feature>
<evidence type="ECO:0000256" key="8">
    <source>
        <dbReference type="SAM" id="Coils"/>
    </source>
</evidence>
<feature type="compositionally biased region" description="Low complexity" evidence="9">
    <location>
        <begin position="613"/>
        <end position="623"/>
    </location>
</feature>
<evidence type="ECO:0000256" key="6">
    <source>
        <dbReference type="ARBA" id="ARBA00023163"/>
    </source>
</evidence>
<feature type="compositionally biased region" description="Basic and acidic residues" evidence="9">
    <location>
        <begin position="685"/>
        <end position="697"/>
    </location>
</feature>
<keyword evidence="2" id="KW-0597">Phosphoprotein</keyword>
<feature type="compositionally biased region" description="Acidic residues" evidence="9">
    <location>
        <begin position="61"/>
        <end position="72"/>
    </location>
</feature>
<dbReference type="Pfam" id="PF03126">
    <property type="entry name" value="Plus-3"/>
    <property type="match status" value="1"/>
</dbReference>
<comment type="subcellular location">
    <subcellularLocation>
        <location evidence="1">Nucleus</location>
        <location evidence="1">Nucleoplasm</location>
    </subcellularLocation>
</comment>
<feature type="compositionally biased region" description="Basic and acidic residues" evidence="9">
    <location>
        <begin position="144"/>
        <end position="178"/>
    </location>
</feature>
<dbReference type="InterPro" id="IPR004343">
    <property type="entry name" value="Plus-3_dom"/>
</dbReference>
<feature type="compositionally biased region" description="Acidic residues" evidence="9">
    <location>
        <begin position="13"/>
        <end position="25"/>
    </location>
</feature>
<comment type="caution">
    <text evidence="11">The sequence shown here is derived from an EMBL/GenBank/DDBJ whole genome shotgun (WGS) entry which is preliminary data.</text>
</comment>
<dbReference type="FunFam" id="3.90.70.200:FF:000001">
    <property type="entry name" value="RNA polymerase-associated protein RTF1 homolog"/>
    <property type="match status" value="1"/>
</dbReference>
<feature type="region of interest" description="Disordered" evidence="9">
    <location>
        <begin position="1"/>
        <end position="248"/>
    </location>
</feature>
<feature type="coiled-coil region" evidence="8">
    <location>
        <begin position="514"/>
        <end position="548"/>
    </location>
</feature>
<dbReference type="AlphaFoldDB" id="A0AAN9BF17"/>
<evidence type="ECO:0000256" key="9">
    <source>
        <dbReference type="SAM" id="MobiDB-lite"/>
    </source>
</evidence>
<evidence type="ECO:0000256" key="5">
    <source>
        <dbReference type="ARBA" id="ARBA00023159"/>
    </source>
</evidence>
<evidence type="ECO:0000256" key="7">
    <source>
        <dbReference type="ARBA" id="ARBA00023242"/>
    </source>
</evidence>
<proteinExistence type="predicted"/>
<dbReference type="SUPFAM" id="SSF159042">
    <property type="entry name" value="Plus3-like"/>
    <property type="match status" value="1"/>
</dbReference>
<dbReference type="GO" id="GO:0003677">
    <property type="term" value="F:DNA binding"/>
    <property type="evidence" value="ECO:0007669"/>
    <property type="project" value="InterPro"/>
</dbReference>
<feature type="compositionally biased region" description="Polar residues" evidence="9">
    <location>
        <begin position="38"/>
        <end position="58"/>
    </location>
</feature>
<evidence type="ECO:0000256" key="3">
    <source>
        <dbReference type="ARBA" id="ARBA00023015"/>
    </source>
</evidence>
<name>A0AAN9BF17_9CAEN</name>
<dbReference type="GO" id="GO:0016593">
    <property type="term" value="C:Cdc73/Paf1 complex"/>
    <property type="evidence" value="ECO:0007669"/>
    <property type="project" value="TreeGrafter"/>
</dbReference>
<evidence type="ECO:0000256" key="2">
    <source>
        <dbReference type="ARBA" id="ARBA00022553"/>
    </source>
</evidence>
<feature type="compositionally biased region" description="Acidic residues" evidence="9">
    <location>
        <begin position="124"/>
        <end position="143"/>
    </location>
</feature>
<feature type="compositionally biased region" description="Basic and acidic residues" evidence="9">
    <location>
        <begin position="632"/>
        <end position="650"/>
    </location>
</feature>
<feature type="compositionally biased region" description="Acidic residues" evidence="9">
    <location>
        <begin position="274"/>
        <end position="286"/>
    </location>
</feature>
<protein>
    <recommendedName>
        <fullName evidence="10">Plus3 domain-containing protein</fullName>
    </recommendedName>
</protein>
<feature type="compositionally biased region" description="Basic and acidic residues" evidence="9">
    <location>
        <begin position="219"/>
        <end position="236"/>
    </location>
</feature>
<dbReference type="InterPro" id="IPR036128">
    <property type="entry name" value="Plus3-like_sf"/>
</dbReference>
<keyword evidence="3" id="KW-0805">Transcription regulation</keyword>
<keyword evidence="4 8" id="KW-0175">Coiled coil</keyword>
<feature type="compositionally biased region" description="Basic and acidic residues" evidence="9">
    <location>
        <begin position="287"/>
        <end position="308"/>
    </location>
</feature>
<dbReference type="PROSITE" id="PS51360">
    <property type="entry name" value="PLUS3"/>
    <property type="match status" value="1"/>
</dbReference>
<keyword evidence="12" id="KW-1185">Reference proteome</keyword>
<feature type="compositionally biased region" description="Basic residues" evidence="9">
    <location>
        <begin position="79"/>
        <end position="93"/>
    </location>
</feature>
<evidence type="ECO:0000256" key="4">
    <source>
        <dbReference type="ARBA" id="ARBA00023054"/>
    </source>
</evidence>
<accession>A0AAN9BF17</accession>
<keyword evidence="6" id="KW-0804">Transcription</keyword>
<dbReference type="Proteomes" id="UP001374579">
    <property type="component" value="Unassembled WGS sequence"/>
</dbReference>
<feature type="region of interest" description="Disordered" evidence="9">
    <location>
        <begin position="667"/>
        <end position="703"/>
    </location>
</feature>
<feature type="compositionally biased region" description="Basic residues" evidence="9">
    <location>
        <begin position="179"/>
        <end position="191"/>
    </location>
</feature>
<dbReference type="SMART" id="SM00719">
    <property type="entry name" value="Plus3"/>
    <property type="match status" value="1"/>
</dbReference>
<keyword evidence="7" id="KW-0539">Nucleus</keyword>
<dbReference type="EMBL" id="JBAMIC010000008">
    <property type="protein sequence ID" value="KAK7103994.1"/>
    <property type="molecule type" value="Genomic_DNA"/>
</dbReference>